<protein>
    <recommendedName>
        <fullName evidence="4">Transmembrane protein</fullName>
    </recommendedName>
</protein>
<evidence type="ECO:0000313" key="2">
    <source>
        <dbReference type="EMBL" id="OBU64051.1"/>
    </source>
</evidence>
<feature type="transmembrane region" description="Helical" evidence="1">
    <location>
        <begin position="85"/>
        <end position="104"/>
    </location>
</feature>
<organism evidence="2 3">
    <name type="scientific">Stenotrophomonas maltophilia</name>
    <name type="common">Pseudomonas maltophilia</name>
    <name type="synonym">Xanthomonas maltophilia</name>
    <dbReference type="NCBI Taxonomy" id="40324"/>
    <lineage>
        <taxon>Bacteria</taxon>
        <taxon>Pseudomonadati</taxon>
        <taxon>Pseudomonadota</taxon>
        <taxon>Gammaproteobacteria</taxon>
        <taxon>Lysobacterales</taxon>
        <taxon>Lysobacteraceae</taxon>
        <taxon>Stenotrophomonas</taxon>
        <taxon>Stenotrophomonas maltophilia group</taxon>
    </lineage>
</organism>
<dbReference type="AlphaFoldDB" id="A0A1A6XN51"/>
<keyword evidence="1" id="KW-0812">Transmembrane</keyword>
<dbReference type="EMBL" id="LYVJ01000017">
    <property type="protein sequence ID" value="OBU64051.1"/>
    <property type="molecule type" value="Genomic_DNA"/>
</dbReference>
<evidence type="ECO:0000313" key="3">
    <source>
        <dbReference type="Proteomes" id="UP000092256"/>
    </source>
</evidence>
<feature type="transmembrane region" description="Helical" evidence="1">
    <location>
        <begin position="190"/>
        <end position="212"/>
    </location>
</feature>
<name>A0A1A6XN51_STEMA</name>
<feature type="transmembrane region" description="Helical" evidence="1">
    <location>
        <begin position="116"/>
        <end position="138"/>
    </location>
</feature>
<keyword evidence="1" id="KW-1133">Transmembrane helix</keyword>
<gene>
    <name evidence="2" type="ORF">A9K58_18105</name>
</gene>
<accession>A0A1A6XN51</accession>
<proteinExistence type="predicted"/>
<keyword evidence="1" id="KW-0472">Membrane</keyword>
<dbReference type="Proteomes" id="UP000092256">
    <property type="component" value="Unassembled WGS sequence"/>
</dbReference>
<comment type="caution">
    <text evidence="2">The sequence shown here is derived from an EMBL/GenBank/DDBJ whole genome shotgun (WGS) entry which is preliminary data.</text>
</comment>
<sequence>MDEPLVSVASRFCRACGPGPMLLVLQWVALLAVALAAGFFRYRVDLLLEPVEQACGGPDPVARMQVAEQLMSRSEALQAWLPFEWVPMAGVVLALLGAMSMGAYRAGRLQGRLRVANGTLMVLHGALLVAAAWTLHLYEVAWTSVATLAPASCLVELAPQGEVPLAQAQQLVFDILTRQNASLLRNPDDLALVLAALLAVAMVAGVALWRAIARARQGRRRRA</sequence>
<reference evidence="2 3" key="1">
    <citation type="submission" date="2016-05" db="EMBL/GenBank/DDBJ databases">
        <title>Draft Genome Sequences of Stenotrophomonas maltophilia Strains Sm32COP, Sm41DVV, Sm46PAILV, SmF3, SmF22, SmSOFb1 and SmCVFa1, Isolated from Different Manures, in France.</title>
        <authorList>
            <person name="Nazaret S."/>
            <person name="Bodilis J."/>
        </authorList>
    </citation>
    <scope>NUCLEOTIDE SEQUENCE [LARGE SCALE GENOMIC DNA]</scope>
    <source>
        <strain evidence="2 3">Sm46PAILV</strain>
    </source>
</reference>
<dbReference type="RefSeq" id="WP_065200658.1">
    <property type="nucleotide sequence ID" value="NZ_LYVJ01000017.1"/>
</dbReference>
<feature type="transmembrane region" description="Helical" evidence="1">
    <location>
        <begin position="21"/>
        <end position="40"/>
    </location>
</feature>
<evidence type="ECO:0000256" key="1">
    <source>
        <dbReference type="SAM" id="Phobius"/>
    </source>
</evidence>
<evidence type="ECO:0008006" key="4">
    <source>
        <dbReference type="Google" id="ProtNLM"/>
    </source>
</evidence>
<dbReference type="OrthoDB" id="6052320at2"/>